<proteinExistence type="predicted"/>
<dbReference type="AlphaFoldDB" id="A0A449BAF1"/>
<dbReference type="PRINTS" id="PR00506">
    <property type="entry name" value="D21N6MTFRASE"/>
</dbReference>
<protein>
    <submittedName>
        <fullName evidence="5">Type III restriction-modification system: methylase</fullName>
    </submittedName>
</protein>
<dbReference type="InterPro" id="IPR002941">
    <property type="entry name" value="DNA_methylase_N4/N6"/>
</dbReference>
<gene>
    <name evidence="5" type="ORF">NCTC10184_00403</name>
</gene>
<evidence type="ECO:0000256" key="1">
    <source>
        <dbReference type="ARBA" id="ARBA00022603"/>
    </source>
</evidence>
<feature type="domain" description="DNA methylase N-4/N-6" evidence="4">
    <location>
        <begin position="91"/>
        <end position="408"/>
    </location>
</feature>
<dbReference type="SUPFAM" id="SSF53335">
    <property type="entry name" value="S-adenosyl-L-methionine-dependent methyltransferases"/>
    <property type="match status" value="1"/>
</dbReference>
<keyword evidence="1 5" id="KW-0489">Methyltransferase</keyword>
<dbReference type="GO" id="GO:0032259">
    <property type="term" value="P:methylation"/>
    <property type="evidence" value="ECO:0007669"/>
    <property type="project" value="UniProtKB-KW"/>
</dbReference>
<evidence type="ECO:0000256" key="3">
    <source>
        <dbReference type="ARBA" id="ARBA00022691"/>
    </source>
</evidence>
<sequence length="517" mass="59559">MEALANLKNSSEYLIESAYQLLIQRVKIGFTFDSAPTTKTDTIAFLQKNEQLSFGQSTPATQNTLIIGENYDALKNLILIEESKQEHKGFDVIYLDLPYNTERSAVEGNRVADNNEKIAPSKFIYRDKFSRNGWLNMMKERLVLARQLLAENGVIFVSIDESEQAYLKILMDEIFGEINFVTNFVWQNKNDGSGSDTKNIRTLTESILMYAKNINLLEIKHEEIDVNDGRYQYKDEYFEERGLYQLKQLDTPGLTYVKSLDYPITIDGQTFVPGSDYQKHLDRHNGKHMFNDHRWRWSEQKFFENYEKGFIEIKNGKVYAKQYQFVDNNGSKIVRKRKQSNLILDIHGAIGTKEIKQIFNKDRVFENPKPVGLISYLIELIPNKNAKILDFFAGSGTTGQATLEINRKDGGHRIFTLVTNNENDIARKITFERLFRINYGKSTQNERVDWAAKNKPYEANLTTFDIEYKNIGITSKEDLDLLIKDVNKMLSDFGVRTPAITSDKILAKLRSLKALGG</sequence>
<evidence type="ECO:0000259" key="4">
    <source>
        <dbReference type="Pfam" id="PF01555"/>
    </source>
</evidence>
<dbReference type="KEGG" id="mcob:NCTC10184_00403"/>
<dbReference type="GO" id="GO:0003677">
    <property type="term" value="F:DNA binding"/>
    <property type="evidence" value="ECO:0007669"/>
    <property type="project" value="InterPro"/>
</dbReference>
<dbReference type="GO" id="GO:0008170">
    <property type="term" value="F:N-methyltransferase activity"/>
    <property type="evidence" value="ECO:0007669"/>
    <property type="project" value="InterPro"/>
</dbReference>
<dbReference type="REBASE" id="299168">
    <property type="entry name" value="M1.Mco10184ORF403P"/>
</dbReference>
<dbReference type="InterPro" id="IPR029063">
    <property type="entry name" value="SAM-dependent_MTases_sf"/>
</dbReference>
<keyword evidence="6" id="KW-1185">Reference proteome</keyword>
<evidence type="ECO:0000313" key="6">
    <source>
        <dbReference type="Proteomes" id="UP000290876"/>
    </source>
</evidence>
<evidence type="ECO:0000313" key="5">
    <source>
        <dbReference type="EMBL" id="VEU78174.1"/>
    </source>
</evidence>
<dbReference type="RefSeq" id="WP_223211675.1">
    <property type="nucleotide sequence ID" value="NZ_LR215043.1"/>
</dbReference>
<dbReference type="Gene3D" id="3.40.50.150">
    <property type="entry name" value="Vaccinia Virus protein VP39"/>
    <property type="match status" value="1"/>
</dbReference>
<reference evidence="5 6" key="1">
    <citation type="submission" date="2019-01" db="EMBL/GenBank/DDBJ databases">
        <authorList>
            <consortium name="Pathogen Informatics"/>
        </authorList>
    </citation>
    <scope>NUCLEOTIDE SEQUENCE [LARGE SCALE GENOMIC DNA]</scope>
    <source>
        <strain evidence="5 6">NCTC10184</strain>
    </source>
</reference>
<dbReference type="Proteomes" id="UP000290876">
    <property type="component" value="Chromosome"/>
</dbReference>
<keyword evidence="3" id="KW-0949">S-adenosyl-L-methionine</keyword>
<dbReference type="Pfam" id="PF01555">
    <property type="entry name" value="N6_N4_Mtase"/>
    <property type="match status" value="1"/>
</dbReference>
<keyword evidence="2" id="KW-0808">Transferase</keyword>
<evidence type="ECO:0000256" key="2">
    <source>
        <dbReference type="ARBA" id="ARBA00022679"/>
    </source>
</evidence>
<dbReference type="InterPro" id="IPR002295">
    <property type="entry name" value="N4/N6-MTase_EcoPI_Mod-like"/>
</dbReference>
<organism evidence="5 6">
    <name type="scientific">Mycoplasmopsis columbinasalis</name>
    <dbReference type="NCBI Taxonomy" id="114880"/>
    <lineage>
        <taxon>Bacteria</taxon>
        <taxon>Bacillati</taxon>
        <taxon>Mycoplasmatota</taxon>
        <taxon>Mycoplasmoidales</taxon>
        <taxon>Metamycoplasmataceae</taxon>
        <taxon>Mycoplasmopsis</taxon>
    </lineage>
</organism>
<name>A0A449BAF1_9BACT</name>
<dbReference type="EMBL" id="LR215043">
    <property type="protein sequence ID" value="VEU78174.1"/>
    <property type="molecule type" value="Genomic_DNA"/>
</dbReference>
<accession>A0A449BAF1</accession>